<evidence type="ECO:0000256" key="1">
    <source>
        <dbReference type="ARBA" id="ARBA00001974"/>
    </source>
</evidence>
<name>A0A7T1T6N9_9ACTN</name>
<sequence length="564" mass="61297">MADERPAPVLVVGAGPTGLTVANELARHGVVPRIIDRAPAPATTSRALVVQPRTLEIFDDMGVIDEALAAGNRAAALTITFRNKQVRMDIADLLTGPRNHTAYSSLRTLSQDDTERILAEALVAKGVEVERGRALTDLTQDGEAVTVSLRDEDGSTETVRCRWVIGCDGAHSAVRKAAGIPFEGSTYRSEFIMADARLDWELPHGELYGFPSTAGIFAAFSMPGENRFRIFGNVPSRPEGSGAEYSEPTHEEFQAMLDERVPFPAKVVEAYWVTRYRVHSRSVPRYRDGQVFLAGDAAHVHSPAGAQGMNTGIQDAYNLAWKLALVERGIAGGSLVDSYHAERHPVGLRLLKTTDRLFSVIAGHNPISRTARGRIAPQLAGGVLTRRSVRRKFVGMLAQLRLRYPDSPLNSEEGTGWQDAPAPGDRAREADLLVDGKPGRLHDVLRGTHHTVLLFTGLGDHARSSVELCRVAERLEEAHPGLVKARVISAERMTDQPLVLADPDRSAHRRYGITAAGAFVIRPDGHVGHRGRPIDVDRLMADLAARLPGGSRTRTPDTGSTTTR</sequence>
<proteinExistence type="inferred from homology"/>
<protein>
    <submittedName>
        <fullName evidence="6">2-polyprenyl-6-methoxyphenol hydroxylase</fullName>
    </submittedName>
</protein>
<evidence type="ECO:0000313" key="6">
    <source>
        <dbReference type="EMBL" id="QPP07369.1"/>
    </source>
</evidence>
<dbReference type="PANTHER" id="PTHR43004">
    <property type="entry name" value="TRK SYSTEM POTASSIUM UPTAKE PROTEIN"/>
    <property type="match status" value="1"/>
</dbReference>
<dbReference type="InterPro" id="IPR036249">
    <property type="entry name" value="Thioredoxin-like_sf"/>
</dbReference>
<dbReference type="AlphaFoldDB" id="A0A7T1T6N9"/>
<keyword evidence="3" id="KW-0285">Flavoprotein</keyword>
<dbReference type="RefSeq" id="WP_197351159.1">
    <property type="nucleotide sequence ID" value="NZ_CP048882.1"/>
</dbReference>
<dbReference type="Gene3D" id="3.30.70.2450">
    <property type="match status" value="1"/>
</dbReference>
<dbReference type="InterPro" id="IPR002938">
    <property type="entry name" value="FAD-bd"/>
</dbReference>
<dbReference type="Pfam" id="PF01494">
    <property type="entry name" value="FAD_binding_3"/>
    <property type="match status" value="1"/>
</dbReference>
<dbReference type="GO" id="GO:0016709">
    <property type="term" value="F:oxidoreductase activity, acting on paired donors, with incorporation or reduction of molecular oxygen, NAD(P)H as one donor, and incorporation of one atom of oxygen"/>
    <property type="evidence" value="ECO:0007669"/>
    <property type="project" value="UniProtKB-ARBA"/>
</dbReference>
<organism evidence="6 7">
    <name type="scientific">Streptomyces bathyalis</name>
    <dbReference type="NCBI Taxonomy" id="2710756"/>
    <lineage>
        <taxon>Bacteria</taxon>
        <taxon>Bacillati</taxon>
        <taxon>Actinomycetota</taxon>
        <taxon>Actinomycetes</taxon>
        <taxon>Kitasatosporales</taxon>
        <taxon>Streptomycetaceae</taxon>
        <taxon>Streptomyces</taxon>
    </lineage>
</organism>
<dbReference type="Proteomes" id="UP000595046">
    <property type="component" value="Chromosome"/>
</dbReference>
<evidence type="ECO:0000259" key="5">
    <source>
        <dbReference type="Pfam" id="PF01494"/>
    </source>
</evidence>
<dbReference type="InterPro" id="IPR036188">
    <property type="entry name" value="FAD/NAD-bd_sf"/>
</dbReference>
<comment type="similarity">
    <text evidence="2">Belongs to the PheA/TfdB FAD monooxygenase family.</text>
</comment>
<evidence type="ECO:0000256" key="4">
    <source>
        <dbReference type="ARBA" id="ARBA00022827"/>
    </source>
</evidence>
<comment type="cofactor">
    <cofactor evidence="1">
        <name>FAD</name>
        <dbReference type="ChEBI" id="CHEBI:57692"/>
    </cofactor>
</comment>
<dbReference type="EMBL" id="CP048882">
    <property type="protein sequence ID" value="QPP07369.1"/>
    <property type="molecule type" value="Genomic_DNA"/>
</dbReference>
<dbReference type="SUPFAM" id="SSF51905">
    <property type="entry name" value="FAD/NAD(P)-binding domain"/>
    <property type="match status" value="1"/>
</dbReference>
<dbReference type="Gene3D" id="3.50.50.60">
    <property type="entry name" value="FAD/NAD(P)-binding domain"/>
    <property type="match status" value="1"/>
</dbReference>
<feature type="domain" description="FAD-binding" evidence="5">
    <location>
        <begin position="8"/>
        <end position="352"/>
    </location>
</feature>
<dbReference type="PRINTS" id="PR00420">
    <property type="entry name" value="RNGMNOXGNASE"/>
</dbReference>
<evidence type="ECO:0000256" key="3">
    <source>
        <dbReference type="ARBA" id="ARBA00022630"/>
    </source>
</evidence>
<dbReference type="Gene3D" id="3.40.30.120">
    <property type="match status" value="1"/>
</dbReference>
<dbReference type="GO" id="GO:0071949">
    <property type="term" value="F:FAD binding"/>
    <property type="evidence" value="ECO:0007669"/>
    <property type="project" value="InterPro"/>
</dbReference>
<evidence type="ECO:0000256" key="2">
    <source>
        <dbReference type="ARBA" id="ARBA00007801"/>
    </source>
</evidence>
<gene>
    <name evidence="6" type="ORF">G4Z16_14330</name>
</gene>
<evidence type="ECO:0000313" key="7">
    <source>
        <dbReference type="Proteomes" id="UP000595046"/>
    </source>
</evidence>
<dbReference type="SUPFAM" id="SSF52833">
    <property type="entry name" value="Thioredoxin-like"/>
    <property type="match status" value="1"/>
</dbReference>
<keyword evidence="4" id="KW-0274">FAD</keyword>
<accession>A0A7T1T6N9</accession>
<dbReference type="PANTHER" id="PTHR43004:SF19">
    <property type="entry name" value="BINDING MONOOXYGENASE, PUTATIVE (JCVI)-RELATED"/>
    <property type="match status" value="1"/>
</dbReference>
<dbReference type="InterPro" id="IPR050641">
    <property type="entry name" value="RIFMO-like"/>
</dbReference>
<keyword evidence="7" id="KW-1185">Reference proteome</keyword>
<reference evidence="7" key="1">
    <citation type="submission" date="2020-02" db="EMBL/GenBank/DDBJ databases">
        <title>Streptomyces sp. ASO4wet.</title>
        <authorList>
            <person name="Risdian C."/>
            <person name="Landwehr W."/>
            <person name="Schupp P."/>
            <person name="Wink J."/>
        </authorList>
    </citation>
    <scope>NUCLEOTIDE SEQUENCE [LARGE SCALE GENOMIC DNA]</scope>
    <source>
        <strain evidence="7">ASO4wet</strain>
    </source>
</reference>
<dbReference type="KEGG" id="sbat:G4Z16_14330"/>